<dbReference type="Proteomes" id="UP000176355">
    <property type="component" value="Unassembled WGS sequence"/>
</dbReference>
<evidence type="ECO:0000313" key="2">
    <source>
        <dbReference type="EMBL" id="OHA43622.1"/>
    </source>
</evidence>
<keyword evidence="1" id="KW-1133">Transmembrane helix</keyword>
<protein>
    <submittedName>
        <fullName evidence="2">Uncharacterized protein</fullName>
    </submittedName>
</protein>
<organism evidence="2 3">
    <name type="scientific">Candidatus Taylorbacteria bacterium RIFCSPLOWO2_12_FULL_44_15c</name>
    <dbReference type="NCBI Taxonomy" id="1802333"/>
    <lineage>
        <taxon>Bacteria</taxon>
        <taxon>Candidatus Tayloriibacteriota</taxon>
    </lineage>
</organism>
<feature type="transmembrane region" description="Helical" evidence="1">
    <location>
        <begin position="46"/>
        <end position="67"/>
    </location>
</feature>
<dbReference type="STRING" id="1802333.A3G03_03170"/>
<sequence length="91" mass="9755">MVDVQFEENGQFGSSGSFQPRRILGVPATPGMIRLLGKFGIRNEKIAGYILITIAIVAFTVSIFIFMNVFNRGSNNAGADAPRVGPPVGEI</sequence>
<name>A0A1G2P7M3_9BACT</name>
<reference evidence="2 3" key="1">
    <citation type="journal article" date="2016" name="Nat. Commun.">
        <title>Thousands of microbial genomes shed light on interconnected biogeochemical processes in an aquifer system.</title>
        <authorList>
            <person name="Anantharaman K."/>
            <person name="Brown C.T."/>
            <person name="Hug L.A."/>
            <person name="Sharon I."/>
            <person name="Castelle C.J."/>
            <person name="Probst A.J."/>
            <person name="Thomas B.C."/>
            <person name="Singh A."/>
            <person name="Wilkins M.J."/>
            <person name="Karaoz U."/>
            <person name="Brodie E.L."/>
            <person name="Williams K.H."/>
            <person name="Hubbard S.S."/>
            <person name="Banfield J.F."/>
        </authorList>
    </citation>
    <scope>NUCLEOTIDE SEQUENCE [LARGE SCALE GENOMIC DNA]</scope>
</reference>
<dbReference type="AlphaFoldDB" id="A0A1G2P7M3"/>
<comment type="caution">
    <text evidence="2">The sequence shown here is derived from an EMBL/GenBank/DDBJ whole genome shotgun (WGS) entry which is preliminary data.</text>
</comment>
<proteinExistence type="predicted"/>
<evidence type="ECO:0000256" key="1">
    <source>
        <dbReference type="SAM" id="Phobius"/>
    </source>
</evidence>
<evidence type="ECO:0000313" key="3">
    <source>
        <dbReference type="Proteomes" id="UP000176355"/>
    </source>
</evidence>
<dbReference type="EMBL" id="MHSL01000021">
    <property type="protein sequence ID" value="OHA43622.1"/>
    <property type="molecule type" value="Genomic_DNA"/>
</dbReference>
<keyword evidence="1" id="KW-0472">Membrane</keyword>
<accession>A0A1G2P7M3</accession>
<keyword evidence="1" id="KW-0812">Transmembrane</keyword>
<gene>
    <name evidence="2" type="ORF">A3G03_03170</name>
</gene>